<organism evidence="1 2">
    <name type="scientific">Candidatus Accumulibacter vicinus</name>
    <dbReference type="NCBI Taxonomy" id="2954382"/>
    <lineage>
        <taxon>Bacteria</taxon>
        <taxon>Pseudomonadati</taxon>
        <taxon>Pseudomonadota</taxon>
        <taxon>Betaproteobacteria</taxon>
        <taxon>Candidatus Accumulibacter</taxon>
    </lineage>
</organism>
<dbReference type="EMBL" id="JDSS02000027">
    <property type="protein sequence ID" value="KFB67591.1"/>
    <property type="molecule type" value="Genomic_DNA"/>
</dbReference>
<dbReference type="STRING" id="1457154.CAPSK01_003034"/>
<dbReference type="AlphaFoldDB" id="A0A084XYP7"/>
<gene>
    <name evidence="1" type="ORF">CAPSK01_003034</name>
</gene>
<dbReference type="RefSeq" id="WP_034927329.1">
    <property type="nucleotide sequence ID" value="NZ_JDSS02000027.1"/>
</dbReference>
<sequence>MSTLRLLGDKLAGGDYYTGEVKQNPWDQEIGPIKAFAWPMLLQAGGLAVGVAGRLQLKPGWCQGSQPATGTGAARALAEVADAISRDRQRRAGDGVTEPCRACARRLAF</sequence>
<dbReference type="Proteomes" id="UP000019812">
    <property type="component" value="Unassembled WGS sequence"/>
</dbReference>
<proteinExistence type="predicted"/>
<comment type="caution">
    <text evidence="1">The sequence shown here is derived from an EMBL/GenBank/DDBJ whole genome shotgun (WGS) entry which is preliminary data.</text>
</comment>
<protein>
    <submittedName>
        <fullName evidence="1">Uncharacterized protein</fullName>
    </submittedName>
</protein>
<name>A0A084XYP7_9PROT</name>
<accession>A0A084XYP7</accession>
<reference evidence="1 2" key="1">
    <citation type="submission" date="2014-07" db="EMBL/GenBank/DDBJ databases">
        <title>Expanding our view of genomic diversity in Candidatus Accumulibacter clades.</title>
        <authorList>
            <person name="Skennerton C.T."/>
            <person name="Barr J.J."/>
            <person name="Slater F.R."/>
            <person name="Bond P.L."/>
            <person name="Tyson G.W."/>
        </authorList>
    </citation>
    <scope>NUCLEOTIDE SEQUENCE [LARGE SCALE GENOMIC DNA]</scope>
    <source>
        <strain evidence="2">SK-01</strain>
    </source>
</reference>
<evidence type="ECO:0000313" key="2">
    <source>
        <dbReference type="Proteomes" id="UP000019812"/>
    </source>
</evidence>
<evidence type="ECO:0000313" key="1">
    <source>
        <dbReference type="EMBL" id="KFB67591.1"/>
    </source>
</evidence>